<comment type="caution">
    <text evidence="2">The sequence shown here is derived from an EMBL/GenBank/DDBJ whole genome shotgun (WGS) entry which is preliminary data.</text>
</comment>
<organism evidence="2 3">
    <name type="scientific">Albula goreensis</name>
    <dbReference type="NCBI Taxonomy" id="1534307"/>
    <lineage>
        <taxon>Eukaryota</taxon>
        <taxon>Metazoa</taxon>
        <taxon>Chordata</taxon>
        <taxon>Craniata</taxon>
        <taxon>Vertebrata</taxon>
        <taxon>Euteleostomi</taxon>
        <taxon>Actinopterygii</taxon>
        <taxon>Neopterygii</taxon>
        <taxon>Teleostei</taxon>
        <taxon>Albuliformes</taxon>
        <taxon>Albulidae</taxon>
        <taxon>Albula</taxon>
    </lineage>
</organism>
<evidence type="ECO:0000313" key="2">
    <source>
        <dbReference type="EMBL" id="KAI1902075.1"/>
    </source>
</evidence>
<dbReference type="AlphaFoldDB" id="A0A8T3E616"/>
<feature type="chain" id="PRO_5035715028" description="Chemerin" evidence="1">
    <location>
        <begin position="22"/>
        <end position="141"/>
    </location>
</feature>
<keyword evidence="1" id="KW-0732">Signal</keyword>
<protein>
    <recommendedName>
        <fullName evidence="4">Chemerin</fullName>
    </recommendedName>
</protein>
<keyword evidence="3" id="KW-1185">Reference proteome</keyword>
<proteinExistence type="predicted"/>
<dbReference type="EMBL" id="JAERUA010000003">
    <property type="protein sequence ID" value="KAI1902075.1"/>
    <property type="molecule type" value="Genomic_DNA"/>
</dbReference>
<dbReference type="Proteomes" id="UP000829720">
    <property type="component" value="Unassembled WGS sequence"/>
</dbReference>
<accession>A0A8T3E616</accession>
<evidence type="ECO:0008006" key="4">
    <source>
        <dbReference type="Google" id="ProtNLM"/>
    </source>
</evidence>
<sequence length="141" mass="15986">MSHTTLILLLSTAPLLICTEGQQDFHRLTPEQKKFVNTAIGIAHNQARKHVNFFAFLKENPDQEYFEFHLKPTSCEKNGVNTHRDECEFGAHRLLINCAICNDLRESSIHCVQQSKAKEAENIRTMECSHKTGESSSLSLS</sequence>
<name>A0A8T3E616_9TELE</name>
<evidence type="ECO:0000313" key="3">
    <source>
        <dbReference type="Proteomes" id="UP000829720"/>
    </source>
</evidence>
<feature type="signal peptide" evidence="1">
    <location>
        <begin position="1"/>
        <end position="21"/>
    </location>
</feature>
<gene>
    <name evidence="2" type="ORF">AGOR_G00040980</name>
</gene>
<reference evidence="2" key="1">
    <citation type="submission" date="2021-01" db="EMBL/GenBank/DDBJ databases">
        <authorList>
            <person name="Zahm M."/>
            <person name="Roques C."/>
            <person name="Cabau C."/>
            <person name="Klopp C."/>
            <person name="Donnadieu C."/>
            <person name="Jouanno E."/>
            <person name="Lampietro C."/>
            <person name="Louis A."/>
            <person name="Herpin A."/>
            <person name="Echchiki A."/>
            <person name="Berthelot C."/>
            <person name="Parey E."/>
            <person name="Roest-Crollius H."/>
            <person name="Braasch I."/>
            <person name="Postlethwait J."/>
            <person name="Bobe J."/>
            <person name="Montfort J."/>
            <person name="Bouchez O."/>
            <person name="Begum T."/>
            <person name="Mejri S."/>
            <person name="Adams A."/>
            <person name="Chen W.-J."/>
            <person name="Guiguen Y."/>
        </authorList>
    </citation>
    <scope>NUCLEOTIDE SEQUENCE</scope>
    <source>
        <tissue evidence="2">Blood</tissue>
    </source>
</reference>
<evidence type="ECO:0000256" key="1">
    <source>
        <dbReference type="SAM" id="SignalP"/>
    </source>
</evidence>